<evidence type="ECO:0000313" key="2">
    <source>
        <dbReference type="EMBL" id="KAF2185793.1"/>
    </source>
</evidence>
<dbReference type="EMBL" id="ML994632">
    <property type="protein sequence ID" value="KAF2185793.1"/>
    <property type="molecule type" value="Genomic_DNA"/>
</dbReference>
<evidence type="ECO:0000313" key="3">
    <source>
        <dbReference type="Proteomes" id="UP000800200"/>
    </source>
</evidence>
<evidence type="ECO:0000259" key="1">
    <source>
        <dbReference type="Pfam" id="PF06985"/>
    </source>
</evidence>
<gene>
    <name evidence="2" type="ORF">K469DRAFT_156819</name>
</gene>
<organism evidence="2 3">
    <name type="scientific">Zopfia rhizophila CBS 207.26</name>
    <dbReference type="NCBI Taxonomy" id="1314779"/>
    <lineage>
        <taxon>Eukaryota</taxon>
        <taxon>Fungi</taxon>
        <taxon>Dikarya</taxon>
        <taxon>Ascomycota</taxon>
        <taxon>Pezizomycotina</taxon>
        <taxon>Dothideomycetes</taxon>
        <taxon>Dothideomycetes incertae sedis</taxon>
        <taxon>Zopfiaceae</taxon>
        <taxon>Zopfia</taxon>
    </lineage>
</organism>
<proteinExistence type="predicted"/>
<keyword evidence="3" id="KW-1185">Reference proteome</keyword>
<dbReference type="InterPro" id="IPR010730">
    <property type="entry name" value="HET"/>
</dbReference>
<feature type="domain" description="Heterokaryon incompatibility" evidence="1">
    <location>
        <begin position="27"/>
        <end position="184"/>
    </location>
</feature>
<protein>
    <submittedName>
        <fullName evidence="2">HET-domain-containing protein</fullName>
    </submittedName>
</protein>
<dbReference type="Pfam" id="PF06985">
    <property type="entry name" value="HET"/>
    <property type="match status" value="1"/>
</dbReference>
<dbReference type="AlphaFoldDB" id="A0A6A6E3Q2"/>
<sequence length="213" mass="24888">MHLLLRSKNGEFSFAKDLGDDDPTPPYAILSHTWGLDGEEVTFEDITNGTGKNKRGYNKIWFCGAQAEQDGLRYLWIDTCCINKKNKAELSHAINSMFRWYRNATRCYDYLSDVSNPPIESNDKYNLWPREWNFWKRGWFTQGWTLQQLLGLGSVDSNEKHNTQPWESQFRESIWFTRGWTLQELLAPGSVEFLSQERKRLGDRSSLTNTEVS</sequence>
<accession>A0A6A6E3Q2</accession>
<dbReference type="OrthoDB" id="674604at2759"/>
<dbReference type="Proteomes" id="UP000800200">
    <property type="component" value="Unassembled WGS sequence"/>
</dbReference>
<dbReference type="PANTHER" id="PTHR10622">
    <property type="entry name" value="HET DOMAIN-CONTAINING PROTEIN"/>
    <property type="match status" value="1"/>
</dbReference>
<reference evidence="2" key="1">
    <citation type="journal article" date="2020" name="Stud. Mycol.">
        <title>101 Dothideomycetes genomes: a test case for predicting lifestyles and emergence of pathogens.</title>
        <authorList>
            <person name="Haridas S."/>
            <person name="Albert R."/>
            <person name="Binder M."/>
            <person name="Bloem J."/>
            <person name="Labutti K."/>
            <person name="Salamov A."/>
            <person name="Andreopoulos B."/>
            <person name="Baker S."/>
            <person name="Barry K."/>
            <person name="Bills G."/>
            <person name="Bluhm B."/>
            <person name="Cannon C."/>
            <person name="Castanera R."/>
            <person name="Culley D."/>
            <person name="Daum C."/>
            <person name="Ezra D."/>
            <person name="Gonzalez J."/>
            <person name="Henrissat B."/>
            <person name="Kuo A."/>
            <person name="Liang C."/>
            <person name="Lipzen A."/>
            <person name="Lutzoni F."/>
            <person name="Magnuson J."/>
            <person name="Mondo S."/>
            <person name="Nolan M."/>
            <person name="Ohm R."/>
            <person name="Pangilinan J."/>
            <person name="Park H.-J."/>
            <person name="Ramirez L."/>
            <person name="Alfaro M."/>
            <person name="Sun H."/>
            <person name="Tritt A."/>
            <person name="Yoshinaga Y."/>
            <person name="Zwiers L.-H."/>
            <person name="Turgeon B."/>
            <person name="Goodwin S."/>
            <person name="Spatafora J."/>
            <person name="Crous P."/>
            <person name="Grigoriev I."/>
        </authorList>
    </citation>
    <scope>NUCLEOTIDE SEQUENCE</scope>
    <source>
        <strain evidence="2">CBS 207.26</strain>
    </source>
</reference>
<dbReference type="PANTHER" id="PTHR10622:SF10">
    <property type="entry name" value="HET DOMAIN-CONTAINING PROTEIN"/>
    <property type="match status" value="1"/>
</dbReference>
<name>A0A6A6E3Q2_9PEZI</name>